<evidence type="ECO:0000256" key="2">
    <source>
        <dbReference type="ARBA" id="ARBA00022475"/>
    </source>
</evidence>
<keyword evidence="6" id="KW-0807">Transducer</keyword>
<feature type="transmembrane region" description="Helical" evidence="6">
    <location>
        <begin position="186"/>
        <end position="211"/>
    </location>
</feature>
<comment type="subcellular location">
    <subcellularLocation>
        <location evidence="1 6">Cell membrane</location>
        <topology evidence="1 6">Multi-pass membrane protein</topology>
    </subcellularLocation>
</comment>
<proteinExistence type="inferred from homology"/>
<evidence type="ECO:0000256" key="1">
    <source>
        <dbReference type="ARBA" id="ARBA00004651"/>
    </source>
</evidence>
<protein>
    <recommendedName>
        <fullName evidence="6">Gustatory receptor</fullName>
    </recommendedName>
</protein>
<dbReference type="GO" id="GO:0005886">
    <property type="term" value="C:plasma membrane"/>
    <property type="evidence" value="ECO:0007669"/>
    <property type="project" value="UniProtKB-SubCell"/>
</dbReference>
<comment type="function">
    <text evidence="6">Gustatory receptor which mediates acceptance or avoidance behavior, depending on its substrates.</text>
</comment>
<evidence type="ECO:0000256" key="3">
    <source>
        <dbReference type="ARBA" id="ARBA00022692"/>
    </source>
</evidence>
<keyword evidence="6" id="KW-0675">Receptor</keyword>
<dbReference type="Pfam" id="PF08395">
    <property type="entry name" value="7tm_7"/>
    <property type="match status" value="1"/>
</dbReference>
<evidence type="ECO:0000256" key="6">
    <source>
        <dbReference type="RuleBase" id="RU363108"/>
    </source>
</evidence>
<accession>A0A8W9BF62</accession>
<feature type="transmembrane region" description="Helical" evidence="6">
    <location>
        <begin position="155"/>
        <end position="174"/>
    </location>
</feature>
<dbReference type="InterPro" id="IPR013604">
    <property type="entry name" value="7TM_chemorcpt"/>
</dbReference>
<dbReference type="GO" id="GO:0007165">
    <property type="term" value="P:signal transduction"/>
    <property type="evidence" value="ECO:0007669"/>
    <property type="project" value="UniProtKB-KW"/>
</dbReference>
<feature type="transmembrane region" description="Helical" evidence="6">
    <location>
        <begin position="277"/>
        <end position="299"/>
    </location>
</feature>
<feature type="transmembrane region" description="Helical" evidence="6">
    <location>
        <begin position="95"/>
        <end position="117"/>
    </location>
</feature>
<dbReference type="AlphaFoldDB" id="A0A8W9BF62"/>
<keyword evidence="5 6" id="KW-0472">Membrane</keyword>
<feature type="transmembrane region" description="Helical" evidence="6">
    <location>
        <begin position="56"/>
        <end position="75"/>
    </location>
</feature>
<evidence type="ECO:0000256" key="4">
    <source>
        <dbReference type="ARBA" id="ARBA00022989"/>
    </source>
</evidence>
<sequence length="367" mass="42602">MSKAYLGAVRVPLIPSKLLRIAIIIIILYIYGIGAIFGLATFKYDKSSGKNKINPILQIWCIFVTICLIVLYPYVALQLEVDKRINFSLSSTEGLLSAAQVLMKYISLILVYIMNFVRGNDSKNIMNGNLELQDIAVNYMTNQSEKLMWSLVIQFYRKVFILTVLALIFGFLYTRELNNIYDTSSIGYSCFIFFYPYCIQTFIANIFYLGLLRTQVYIKTINQIIEKITQEMKDIGTLSRFHKIRKICEKSDILDDLCAFHFKVCDMMKKLNSVYAAQMLIFVAIVFLNSLAQLFYLYMTIKMNLKEQYKANWSISVYSIMYAYFQYVDLFFHAKSSMETMHENLRTGRLLHSIPSVHIDGRLKKSV</sequence>
<keyword evidence="8" id="KW-1185">Reference proteome</keyword>
<reference evidence="7" key="1">
    <citation type="submission" date="2022-08" db="UniProtKB">
        <authorList>
            <consortium name="EnsemblMetazoa"/>
        </authorList>
    </citation>
    <scope>IDENTIFICATION</scope>
    <source>
        <strain evidence="7">Israel</strain>
    </source>
</reference>
<name>A0A8W9BF62_PHLPP</name>
<keyword evidence="2 6" id="KW-1003">Cell membrane</keyword>
<comment type="similarity">
    <text evidence="6">Belongs to the insect chemoreceptor superfamily. Gustatory receptor (GR) family.</text>
</comment>
<evidence type="ECO:0000313" key="7">
    <source>
        <dbReference type="EnsemblMetazoa" id="PPAI013317-PA"/>
    </source>
</evidence>
<dbReference type="EnsemblMetazoa" id="PPAI013317-RA">
    <property type="protein sequence ID" value="PPAI013317-PA"/>
    <property type="gene ID" value="PPAI013317"/>
</dbReference>
<dbReference type="Proteomes" id="UP000092462">
    <property type="component" value="Unassembled WGS sequence"/>
</dbReference>
<organism evidence="7 8">
    <name type="scientific">Phlebotomus papatasi</name>
    <name type="common">Sandfly</name>
    <dbReference type="NCBI Taxonomy" id="29031"/>
    <lineage>
        <taxon>Eukaryota</taxon>
        <taxon>Metazoa</taxon>
        <taxon>Ecdysozoa</taxon>
        <taxon>Arthropoda</taxon>
        <taxon>Hexapoda</taxon>
        <taxon>Insecta</taxon>
        <taxon>Pterygota</taxon>
        <taxon>Neoptera</taxon>
        <taxon>Endopterygota</taxon>
        <taxon>Diptera</taxon>
        <taxon>Nematocera</taxon>
        <taxon>Psychodoidea</taxon>
        <taxon>Psychodidae</taxon>
        <taxon>Phlebotomus</taxon>
        <taxon>Phlebotomus</taxon>
    </lineage>
</organism>
<evidence type="ECO:0000256" key="5">
    <source>
        <dbReference type="ARBA" id="ARBA00023136"/>
    </source>
</evidence>
<feature type="transmembrane region" description="Helical" evidence="6">
    <location>
        <begin position="311"/>
        <end position="332"/>
    </location>
</feature>
<dbReference type="EMBL" id="AJVK01019963">
    <property type="status" value="NOT_ANNOTATED_CDS"/>
    <property type="molecule type" value="Genomic_DNA"/>
</dbReference>
<dbReference type="GO" id="GO:0050909">
    <property type="term" value="P:sensory perception of taste"/>
    <property type="evidence" value="ECO:0007669"/>
    <property type="project" value="InterPro"/>
</dbReference>
<evidence type="ECO:0000313" key="8">
    <source>
        <dbReference type="Proteomes" id="UP000092462"/>
    </source>
</evidence>
<feature type="transmembrane region" description="Helical" evidence="6">
    <location>
        <begin position="20"/>
        <end position="44"/>
    </location>
</feature>
<keyword evidence="3 6" id="KW-0812">Transmembrane</keyword>
<keyword evidence="4 6" id="KW-1133">Transmembrane helix</keyword>